<evidence type="ECO:0000313" key="1">
    <source>
        <dbReference type="Proteomes" id="UP000887563"/>
    </source>
</evidence>
<dbReference type="Proteomes" id="UP000887563">
    <property type="component" value="Unplaced"/>
</dbReference>
<sequence length="54" mass="6332">MLLSIIVFITFGTFSNSPYLLRYLLISSFQLPHHHHHQLPPLLPLFHLPQVNNK</sequence>
<reference evidence="2" key="1">
    <citation type="submission" date="2022-11" db="UniProtKB">
        <authorList>
            <consortium name="WormBaseParasite"/>
        </authorList>
    </citation>
    <scope>IDENTIFICATION</scope>
</reference>
<dbReference type="WBParaSite" id="Minc3s01918g27187">
    <property type="protein sequence ID" value="Minc3s01918g27187"/>
    <property type="gene ID" value="Minc3s01918g27187"/>
</dbReference>
<accession>A0A914MKX2</accession>
<proteinExistence type="predicted"/>
<protein>
    <submittedName>
        <fullName evidence="2">Candidate secreted effector</fullName>
    </submittedName>
</protein>
<name>A0A914MKX2_MELIC</name>
<dbReference type="AlphaFoldDB" id="A0A914MKX2"/>
<keyword evidence="1" id="KW-1185">Reference proteome</keyword>
<organism evidence="1 2">
    <name type="scientific">Meloidogyne incognita</name>
    <name type="common">Southern root-knot nematode worm</name>
    <name type="synonym">Oxyuris incognita</name>
    <dbReference type="NCBI Taxonomy" id="6306"/>
    <lineage>
        <taxon>Eukaryota</taxon>
        <taxon>Metazoa</taxon>
        <taxon>Ecdysozoa</taxon>
        <taxon>Nematoda</taxon>
        <taxon>Chromadorea</taxon>
        <taxon>Rhabditida</taxon>
        <taxon>Tylenchina</taxon>
        <taxon>Tylenchomorpha</taxon>
        <taxon>Tylenchoidea</taxon>
        <taxon>Meloidogynidae</taxon>
        <taxon>Meloidogyninae</taxon>
        <taxon>Meloidogyne</taxon>
        <taxon>Meloidogyne incognita group</taxon>
    </lineage>
</organism>
<evidence type="ECO:0000313" key="2">
    <source>
        <dbReference type="WBParaSite" id="Minc3s01918g27187"/>
    </source>
</evidence>